<evidence type="ECO:0000256" key="5">
    <source>
        <dbReference type="ARBA" id="ARBA00022763"/>
    </source>
</evidence>
<proteinExistence type="inferred from homology"/>
<comment type="similarity">
    <text evidence="2">Belongs to the Nth/MutY family.</text>
</comment>
<evidence type="ECO:0000256" key="8">
    <source>
        <dbReference type="ARBA" id="ARBA00023014"/>
    </source>
</evidence>
<dbReference type="PROSITE" id="PS01155">
    <property type="entry name" value="ENDONUCLEASE_III_2"/>
    <property type="match status" value="1"/>
</dbReference>
<feature type="domain" description="Helix-hairpin-helix DNA-binding motif class 1" evidence="13">
    <location>
        <begin position="109"/>
        <end position="128"/>
    </location>
</feature>
<evidence type="ECO:0000256" key="4">
    <source>
        <dbReference type="ARBA" id="ARBA00022723"/>
    </source>
</evidence>
<protein>
    <recommendedName>
        <fullName evidence="16">HhH-GPD domain-containing protein</fullName>
    </recommendedName>
</protein>
<keyword evidence="4" id="KW-0479">Metal-binding</keyword>
<evidence type="ECO:0000256" key="11">
    <source>
        <dbReference type="ARBA" id="ARBA00023239"/>
    </source>
</evidence>
<keyword evidence="7" id="KW-0408">Iron</keyword>
<dbReference type="NCBIfam" id="TIGR01083">
    <property type="entry name" value="nth"/>
    <property type="match status" value="1"/>
</dbReference>
<dbReference type="InterPro" id="IPR005759">
    <property type="entry name" value="Nth"/>
</dbReference>
<keyword evidence="11" id="KW-0456">Lyase</keyword>
<reference evidence="15" key="1">
    <citation type="submission" date="2018-05" db="EMBL/GenBank/DDBJ databases">
        <authorList>
            <person name="Lanie J.A."/>
            <person name="Ng W.-L."/>
            <person name="Kazmierczak K.M."/>
            <person name="Andrzejewski T.M."/>
            <person name="Davidsen T.M."/>
            <person name="Wayne K.J."/>
            <person name="Tettelin H."/>
            <person name="Glass J.I."/>
            <person name="Rusch D."/>
            <person name="Podicherti R."/>
            <person name="Tsui H.-C.T."/>
            <person name="Winkler M.E."/>
        </authorList>
    </citation>
    <scope>NUCLEOTIDE SEQUENCE</scope>
</reference>
<evidence type="ECO:0000256" key="3">
    <source>
        <dbReference type="ARBA" id="ARBA00022485"/>
    </source>
</evidence>
<dbReference type="SMART" id="SM00478">
    <property type="entry name" value="ENDO3c"/>
    <property type="match status" value="1"/>
</dbReference>
<dbReference type="AlphaFoldDB" id="A0A381QRI4"/>
<evidence type="ECO:0000259" key="13">
    <source>
        <dbReference type="SMART" id="SM00278"/>
    </source>
</evidence>
<dbReference type="SUPFAM" id="SSF48150">
    <property type="entry name" value="DNA-glycosylase"/>
    <property type="match status" value="1"/>
</dbReference>
<accession>A0A381QRI4</accession>
<evidence type="ECO:0008006" key="16">
    <source>
        <dbReference type="Google" id="ProtNLM"/>
    </source>
</evidence>
<sequence length="211" mass="24053">MNKFKRKEIFSRLREKNPNPTTELNYSNSFELLIAVILSAQATDIGVNKATKVLFKDANTPESITRLGTKKLKEYIKSIGLFNTKARNIVNTCHYLIEQYDSKVPKKREDLEGLPGVGRKTANVILNTAFGKPTIAVDTHIFRIANRTGLAKGKTPLEVEKKLTKLTPKKYLKNAHHWLLLHGRYVCKARKPDCLNCIINELCEYKKKLEV</sequence>
<dbReference type="InterPro" id="IPR004036">
    <property type="entry name" value="Endonuclease-III-like_CS2"/>
</dbReference>
<dbReference type="Pfam" id="PF10576">
    <property type="entry name" value="EndIII_4Fe-2S"/>
    <property type="match status" value="1"/>
</dbReference>
<organism evidence="15">
    <name type="scientific">marine metagenome</name>
    <dbReference type="NCBI Taxonomy" id="408172"/>
    <lineage>
        <taxon>unclassified sequences</taxon>
        <taxon>metagenomes</taxon>
        <taxon>ecological metagenomes</taxon>
    </lineage>
</organism>
<dbReference type="CDD" id="cd00056">
    <property type="entry name" value="ENDO3c"/>
    <property type="match status" value="1"/>
</dbReference>
<dbReference type="Gene3D" id="1.10.340.30">
    <property type="entry name" value="Hypothetical protein, domain 2"/>
    <property type="match status" value="1"/>
</dbReference>
<keyword evidence="8" id="KW-0411">Iron-sulfur</keyword>
<dbReference type="SMART" id="SM00278">
    <property type="entry name" value="HhH1"/>
    <property type="match status" value="1"/>
</dbReference>
<dbReference type="SMART" id="SM00525">
    <property type="entry name" value="FES"/>
    <property type="match status" value="1"/>
</dbReference>
<dbReference type="GO" id="GO:0003906">
    <property type="term" value="F:DNA-(apurinic or apyrimidinic site) endonuclease activity"/>
    <property type="evidence" value="ECO:0007669"/>
    <property type="project" value="InterPro"/>
</dbReference>
<dbReference type="GO" id="GO:0016829">
    <property type="term" value="F:lyase activity"/>
    <property type="evidence" value="ECO:0007669"/>
    <property type="project" value="UniProtKB-KW"/>
</dbReference>
<dbReference type="GO" id="GO:0006285">
    <property type="term" value="P:base-excision repair, AP site formation"/>
    <property type="evidence" value="ECO:0007669"/>
    <property type="project" value="TreeGrafter"/>
</dbReference>
<evidence type="ECO:0000256" key="12">
    <source>
        <dbReference type="ARBA" id="ARBA00023295"/>
    </source>
</evidence>
<evidence type="ECO:0000256" key="9">
    <source>
        <dbReference type="ARBA" id="ARBA00023125"/>
    </source>
</evidence>
<dbReference type="PANTHER" id="PTHR10359">
    <property type="entry name" value="A/G-SPECIFIC ADENINE GLYCOSYLASE/ENDONUCLEASE III"/>
    <property type="match status" value="1"/>
</dbReference>
<evidence type="ECO:0000313" key="15">
    <source>
        <dbReference type="EMBL" id="SUZ80457.1"/>
    </source>
</evidence>
<dbReference type="GO" id="GO:0003677">
    <property type="term" value="F:DNA binding"/>
    <property type="evidence" value="ECO:0007669"/>
    <property type="project" value="UniProtKB-KW"/>
</dbReference>
<keyword evidence="5" id="KW-0227">DNA damage</keyword>
<evidence type="ECO:0000256" key="2">
    <source>
        <dbReference type="ARBA" id="ARBA00008343"/>
    </source>
</evidence>
<dbReference type="PANTHER" id="PTHR10359:SF18">
    <property type="entry name" value="ENDONUCLEASE III"/>
    <property type="match status" value="1"/>
</dbReference>
<evidence type="ECO:0000256" key="1">
    <source>
        <dbReference type="ARBA" id="ARBA00001966"/>
    </source>
</evidence>
<keyword evidence="10" id="KW-0234">DNA repair</keyword>
<dbReference type="InterPro" id="IPR011257">
    <property type="entry name" value="DNA_glycosylase"/>
</dbReference>
<dbReference type="EMBL" id="UINC01001427">
    <property type="protein sequence ID" value="SUZ80457.1"/>
    <property type="molecule type" value="Genomic_DNA"/>
</dbReference>
<evidence type="ECO:0000259" key="14">
    <source>
        <dbReference type="SMART" id="SM00478"/>
    </source>
</evidence>
<dbReference type="Pfam" id="PF00633">
    <property type="entry name" value="HHH"/>
    <property type="match status" value="1"/>
</dbReference>
<dbReference type="InterPro" id="IPR003651">
    <property type="entry name" value="Endonuclease3_FeS-loop_motif"/>
</dbReference>
<keyword evidence="3" id="KW-0004">4Fe-4S</keyword>
<keyword evidence="12" id="KW-0326">Glycosidase</keyword>
<dbReference type="InterPro" id="IPR003583">
    <property type="entry name" value="Hlx-hairpin-Hlx_DNA-bd_motif"/>
</dbReference>
<dbReference type="Gene3D" id="1.10.1670.10">
    <property type="entry name" value="Helix-hairpin-Helix base-excision DNA repair enzymes (C-terminal)"/>
    <property type="match status" value="1"/>
</dbReference>
<evidence type="ECO:0000256" key="7">
    <source>
        <dbReference type="ARBA" id="ARBA00023004"/>
    </source>
</evidence>
<dbReference type="FunFam" id="1.10.1670.10:FF:000001">
    <property type="entry name" value="Endonuclease III"/>
    <property type="match status" value="1"/>
</dbReference>
<dbReference type="InterPro" id="IPR003265">
    <property type="entry name" value="HhH-GPD_domain"/>
</dbReference>
<dbReference type="InterPro" id="IPR000445">
    <property type="entry name" value="HhH_motif"/>
</dbReference>
<dbReference type="GO" id="GO:0046872">
    <property type="term" value="F:metal ion binding"/>
    <property type="evidence" value="ECO:0007669"/>
    <property type="project" value="UniProtKB-KW"/>
</dbReference>
<comment type="cofactor">
    <cofactor evidence="1">
        <name>[4Fe-4S] cluster</name>
        <dbReference type="ChEBI" id="CHEBI:49883"/>
    </cofactor>
</comment>
<feature type="domain" description="HhH-GPD" evidence="14">
    <location>
        <begin position="38"/>
        <end position="185"/>
    </location>
</feature>
<dbReference type="Pfam" id="PF00730">
    <property type="entry name" value="HhH-GPD"/>
    <property type="match status" value="1"/>
</dbReference>
<dbReference type="GO" id="GO:0051539">
    <property type="term" value="F:4 iron, 4 sulfur cluster binding"/>
    <property type="evidence" value="ECO:0007669"/>
    <property type="project" value="UniProtKB-KW"/>
</dbReference>
<dbReference type="GO" id="GO:0019104">
    <property type="term" value="F:DNA N-glycosylase activity"/>
    <property type="evidence" value="ECO:0007669"/>
    <property type="project" value="TreeGrafter"/>
</dbReference>
<evidence type="ECO:0000256" key="6">
    <source>
        <dbReference type="ARBA" id="ARBA00022801"/>
    </source>
</evidence>
<gene>
    <name evidence="15" type="ORF">METZ01_LOCUS33311</name>
</gene>
<evidence type="ECO:0000256" key="10">
    <source>
        <dbReference type="ARBA" id="ARBA00023204"/>
    </source>
</evidence>
<dbReference type="PIRSF" id="PIRSF001435">
    <property type="entry name" value="Nth"/>
    <property type="match status" value="1"/>
</dbReference>
<keyword evidence="6" id="KW-0378">Hydrolase</keyword>
<dbReference type="HAMAP" id="MF_00942">
    <property type="entry name" value="Nth"/>
    <property type="match status" value="1"/>
</dbReference>
<name>A0A381QRI4_9ZZZZ</name>
<dbReference type="FunFam" id="1.10.340.30:FF:000001">
    <property type="entry name" value="Endonuclease III"/>
    <property type="match status" value="1"/>
</dbReference>
<dbReference type="InterPro" id="IPR023170">
    <property type="entry name" value="HhH_base_excis_C"/>
</dbReference>
<keyword evidence="9" id="KW-0238">DNA-binding</keyword>